<gene>
    <name evidence="2" type="ORF">E8M01_03205</name>
</gene>
<reference evidence="2 3" key="1">
    <citation type="submission" date="2019-04" db="EMBL/GenBank/DDBJ databases">
        <title>Phreatobacter aquaticus sp. nov.</title>
        <authorList>
            <person name="Choi A."/>
        </authorList>
    </citation>
    <scope>NUCLEOTIDE SEQUENCE [LARGE SCALE GENOMIC DNA]</scope>
    <source>
        <strain evidence="2 3">KCTC 52518</strain>
    </source>
</reference>
<proteinExistence type="predicted"/>
<dbReference type="RefSeq" id="WP_136958788.1">
    <property type="nucleotide sequence ID" value="NZ_CP039690.1"/>
</dbReference>
<dbReference type="GO" id="GO:0008168">
    <property type="term" value="F:methyltransferase activity"/>
    <property type="evidence" value="ECO:0007669"/>
    <property type="project" value="UniProtKB-KW"/>
</dbReference>
<protein>
    <submittedName>
        <fullName evidence="2">Methyltransferase domain-containing protein</fullName>
    </submittedName>
</protein>
<dbReference type="FunFam" id="3.40.50.150:FF:000346">
    <property type="entry name" value="Phospholipid N-methyltransferase"/>
    <property type="match status" value="1"/>
</dbReference>
<organism evidence="2 3">
    <name type="scientific">Phreatobacter stygius</name>
    <dbReference type="NCBI Taxonomy" id="1940610"/>
    <lineage>
        <taxon>Bacteria</taxon>
        <taxon>Pseudomonadati</taxon>
        <taxon>Pseudomonadota</taxon>
        <taxon>Alphaproteobacteria</taxon>
        <taxon>Hyphomicrobiales</taxon>
        <taxon>Phreatobacteraceae</taxon>
        <taxon>Phreatobacter</taxon>
    </lineage>
</organism>
<dbReference type="KEGG" id="pstg:E8M01_03205"/>
<dbReference type="GO" id="GO:0032259">
    <property type="term" value="P:methylation"/>
    <property type="evidence" value="ECO:0007669"/>
    <property type="project" value="UniProtKB-KW"/>
</dbReference>
<dbReference type="EMBL" id="CP039690">
    <property type="protein sequence ID" value="QCI63329.1"/>
    <property type="molecule type" value="Genomic_DNA"/>
</dbReference>
<dbReference type="SUPFAM" id="SSF53335">
    <property type="entry name" value="S-adenosyl-L-methionine-dependent methyltransferases"/>
    <property type="match status" value="1"/>
</dbReference>
<evidence type="ECO:0000313" key="2">
    <source>
        <dbReference type="EMBL" id="QCI63329.1"/>
    </source>
</evidence>
<accession>A0A4D7AQT3</accession>
<dbReference type="OrthoDB" id="9805585at2"/>
<dbReference type="CDD" id="cd02440">
    <property type="entry name" value="AdoMet_MTases"/>
    <property type="match status" value="1"/>
</dbReference>
<dbReference type="AlphaFoldDB" id="A0A4D7AQT3"/>
<dbReference type="Pfam" id="PF13649">
    <property type="entry name" value="Methyltransf_25"/>
    <property type="match status" value="1"/>
</dbReference>
<evidence type="ECO:0000259" key="1">
    <source>
        <dbReference type="Pfam" id="PF13649"/>
    </source>
</evidence>
<name>A0A4D7AQT3_9HYPH</name>
<keyword evidence="2" id="KW-0808">Transferase</keyword>
<feature type="domain" description="Methyltransferase" evidence="1">
    <location>
        <begin position="45"/>
        <end position="142"/>
    </location>
</feature>
<keyword evidence="2" id="KW-0489">Methyltransferase</keyword>
<dbReference type="Proteomes" id="UP000298781">
    <property type="component" value="Chromosome"/>
</dbReference>
<dbReference type="InterPro" id="IPR029063">
    <property type="entry name" value="SAM-dependent_MTases_sf"/>
</dbReference>
<dbReference type="InterPro" id="IPR041698">
    <property type="entry name" value="Methyltransf_25"/>
</dbReference>
<evidence type="ECO:0000313" key="3">
    <source>
        <dbReference type="Proteomes" id="UP000298781"/>
    </source>
</evidence>
<dbReference type="Gene3D" id="3.40.50.150">
    <property type="entry name" value="Vaccinia Virus protein VP39"/>
    <property type="match status" value="1"/>
</dbReference>
<sequence>MTTADILPFFRAWIANPLQVAAVAPSGAALAELMTRDITPDSGPVLELGPGTGAFTRALLARGVRECDLTLVEYGSDFARLLSHRFPAARVRWMDAAQLAPAGLFDDAPAGTVISGLPLLSMPPRKVMAILSGAFASLRQGGSFYQFTYGPNCPVPRRILDRLGLKATRTGRALLNVPPAAVYRISRRPPLRLLATSA</sequence>
<keyword evidence="3" id="KW-1185">Reference proteome</keyword>